<gene>
    <name evidence="3" type="ORF">CARUB_v10021277mg</name>
</gene>
<accession>R0GDU7</accession>
<keyword evidence="2" id="KW-0732">Signal</keyword>
<evidence type="ECO:0000313" key="3">
    <source>
        <dbReference type="EMBL" id="EOA33806.1"/>
    </source>
</evidence>
<feature type="signal peptide" evidence="2">
    <location>
        <begin position="1"/>
        <end position="25"/>
    </location>
</feature>
<evidence type="ECO:0000256" key="2">
    <source>
        <dbReference type="SAM" id="SignalP"/>
    </source>
</evidence>
<evidence type="ECO:0000256" key="1">
    <source>
        <dbReference type="SAM" id="MobiDB-lite"/>
    </source>
</evidence>
<protein>
    <submittedName>
        <fullName evidence="3">Uncharacterized protein</fullName>
    </submittedName>
</protein>
<dbReference type="EMBL" id="KB870806">
    <property type="protein sequence ID" value="EOA33806.1"/>
    <property type="molecule type" value="Genomic_DNA"/>
</dbReference>
<organism evidence="3 4">
    <name type="scientific">Capsella rubella</name>
    <dbReference type="NCBI Taxonomy" id="81985"/>
    <lineage>
        <taxon>Eukaryota</taxon>
        <taxon>Viridiplantae</taxon>
        <taxon>Streptophyta</taxon>
        <taxon>Embryophyta</taxon>
        <taxon>Tracheophyta</taxon>
        <taxon>Spermatophyta</taxon>
        <taxon>Magnoliopsida</taxon>
        <taxon>eudicotyledons</taxon>
        <taxon>Gunneridae</taxon>
        <taxon>Pentapetalae</taxon>
        <taxon>rosids</taxon>
        <taxon>malvids</taxon>
        <taxon>Brassicales</taxon>
        <taxon>Brassicaceae</taxon>
        <taxon>Camelineae</taxon>
        <taxon>Capsella</taxon>
    </lineage>
</organism>
<reference evidence="4" key="1">
    <citation type="journal article" date="2013" name="Nat. Genet.">
        <title>The Capsella rubella genome and the genomic consequences of rapid mating system evolution.</title>
        <authorList>
            <person name="Slotte T."/>
            <person name="Hazzouri K.M."/>
            <person name="Agren J.A."/>
            <person name="Koenig D."/>
            <person name="Maumus F."/>
            <person name="Guo Y.L."/>
            <person name="Steige K."/>
            <person name="Platts A.E."/>
            <person name="Escobar J.S."/>
            <person name="Newman L.K."/>
            <person name="Wang W."/>
            <person name="Mandakova T."/>
            <person name="Vello E."/>
            <person name="Smith L.M."/>
            <person name="Henz S.R."/>
            <person name="Steffen J."/>
            <person name="Takuno S."/>
            <person name="Brandvain Y."/>
            <person name="Coop G."/>
            <person name="Andolfatto P."/>
            <person name="Hu T.T."/>
            <person name="Blanchette M."/>
            <person name="Clark R.M."/>
            <person name="Quesneville H."/>
            <person name="Nordborg M."/>
            <person name="Gaut B.S."/>
            <person name="Lysak M.A."/>
            <person name="Jenkins J."/>
            <person name="Grimwood J."/>
            <person name="Chapman J."/>
            <person name="Prochnik S."/>
            <person name="Shu S."/>
            <person name="Rokhsar D."/>
            <person name="Schmutz J."/>
            <person name="Weigel D."/>
            <person name="Wright S.I."/>
        </authorList>
    </citation>
    <scope>NUCLEOTIDE SEQUENCE [LARGE SCALE GENOMIC DNA]</scope>
    <source>
        <strain evidence="4">cv. Monte Gargano</strain>
    </source>
</reference>
<name>R0GDU7_9BRAS</name>
<proteinExistence type="predicted"/>
<dbReference type="OrthoDB" id="1093393at2759"/>
<feature type="region of interest" description="Disordered" evidence="1">
    <location>
        <begin position="68"/>
        <end position="88"/>
    </location>
</feature>
<evidence type="ECO:0000313" key="4">
    <source>
        <dbReference type="Proteomes" id="UP000029121"/>
    </source>
</evidence>
<feature type="chain" id="PRO_5004341851" evidence="2">
    <location>
        <begin position="26"/>
        <end position="88"/>
    </location>
</feature>
<dbReference type="STRING" id="81985.R0GDU7"/>
<dbReference type="KEGG" id="crb:17895029"/>
<sequence length="88" mass="10018">MKVLKRDERMLLITLIIFLLASSSSSMVRQDFAVFGVEREEVLTGGTNLKQKKVQQTHLPLFQIKRRIPTGPNPLHNFRASPPSPSKF</sequence>
<dbReference type="Proteomes" id="UP000029121">
    <property type="component" value="Unassembled WGS sequence"/>
</dbReference>
<keyword evidence="4" id="KW-1185">Reference proteome</keyword>
<dbReference type="AlphaFoldDB" id="R0GDU7"/>